<name>A0A7I8D0N7_9FIRM</name>
<dbReference type="RefSeq" id="WP_090263484.1">
    <property type="nucleotide sequence ID" value="NZ_AP023321.1"/>
</dbReference>
<dbReference type="InterPro" id="IPR010368">
    <property type="entry name" value="Com_YlbF"/>
</dbReference>
<organism evidence="1 2">
    <name type="scientific">Solibaculum mannosilyticum</name>
    <dbReference type="NCBI Taxonomy" id="2780922"/>
    <lineage>
        <taxon>Bacteria</taxon>
        <taxon>Bacillati</taxon>
        <taxon>Bacillota</taxon>
        <taxon>Clostridia</taxon>
        <taxon>Eubacteriales</taxon>
        <taxon>Oscillospiraceae</taxon>
        <taxon>Solibaculum</taxon>
    </lineage>
</organism>
<dbReference type="InterPro" id="IPR023378">
    <property type="entry name" value="YheA/YmcA-like_dom_sf"/>
</dbReference>
<dbReference type="Proteomes" id="UP000593890">
    <property type="component" value="Chromosome"/>
</dbReference>
<proteinExistence type="predicted"/>
<dbReference type="Pfam" id="PF06133">
    <property type="entry name" value="Com_YlbF"/>
    <property type="match status" value="1"/>
</dbReference>
<sequence>MDIIEITRELGRAIQQDECYSRYLLAKDANDKDEELQNLIGEFNLKRIAINSENSKADKDQARLGHLNEELTQVYERIMANPHMQEYNAAKVALDSLLQRVNTIIMMCANGADPDTADASACSGSCDGCSSCS</sequence>
<dbReference type="KEGG" id="sman:C12CBH8_09450"/>
<evidence type="ECO:0000313" key="2">
    <source>
        <dbReference type="Proteomes" id="UP000593890"/>
    </source>
</evidence>
<dbReference type="SUPFAM" id="SSF158622">
    <property type="entry name" value="YheA/YmcA-like"/>
    <property type="match status" value="1"/>
</dbReference>
<evidence type="ECO:0008006" key="3">
    <source>
        <dbReference type="Google" id="ProtNLM"/>
    </source>
</evidence>
<protein>
    <recommendedName>
        <fullName evidence="3">YlbF family regulator</fullName>
    </recommendedName>
</protein>
<dbReference type="EMBL" id="AP023321">
    <property type="protein sequence ID" value="BCI60306.1"/>
    <property type="molecule type" value="Genomic_DNA"/>
</dbReference>
<dbReference type="AlphaFoldDB" id="A0A7I8D0N7"/>
<evidence type="ECO:0000313" key="1">
    <source>
        <dbReference type="EMBL" id="BCI60306.1"/>
    </source>
</evidence>
<gene>
    <name evidence="1" type="ORF">C12CBH8_09450</name>
</gene>
<keyword evidence="2" id="KW-1185">Reference proteome</keyword>
<accession>A0A7I8D0N7</accession>
<dbReference type="Gene3D" id="1.20.1500.10">
    <property type="entry name" value="YheA/YmcA-like"/>
    <property type="match status" value="1"/>
</dbReference>
<reference evidence="2" key="1">
    <citation type="submission" date="2020-07" db="EMBL/GenBank/DDBJ databases">
        <title>Complete genome sequencing of Clostridia bacterium strain 12CBH8.</title>
        <authorList>
            <person name="Sakamoto M."/>
            <person name="Murakami T."/>
            <person name="Mori H."/>
        </authorList>
    </citation>
    <scope>NUCLEOTIDE SEQUENCE [LARGE SCALE GENOMIC DNA]</scope>
    <source>
        <strain evidence="2">12CBH8</strain>
    </source>
</reference>